<evidence type="ECO:0000313" key="1">
    <source>
        <dbReference type="EMBL" id="MDR6592508.1"/>
    </source>
</evidence>
<dbReference type="Proteomes" id="UP001268819">
    <property type="component" value="Unassembled WGS sequence"/>
</dbReference>
<gene>
    <name evidence="1" type="ORF">J2S66_000892</name>
</gene>
<keyword evidence="2" id="KW-1185">Reference proteome</keyword>
<evidence type="ECO:0000313" key="2">
    <source>
        <dbReference type="Proteomes" id="UP001268819"/>
    </source>
</evidence>
<proteinExistence type="predicted"/>
<accession>A0ABU1PPB6</accession>
<evidence type="ECO:0008006" key="3">
    <source>
        <dbReference type="Google" id="ProtNLM"/>
    </source>
</evidence>
<organism evidence="1 2">
    <name type="scientific">Saccharothrix longispora</name>
    <dbReference type="NCBI Taxonomy" id="33920"/>
    <lineage>
        <taxon>Bacteria</taxon>
        <taxon>Bacillati</taxon>
        <taxon>Actinomycetota</taxon>
        <taxon>Actinomycetes</taxon>
        <taxon>Pseudonocardiales</taxon>
        <taxon>Pseudonocardiaceae</taxon>
        <taxon>Saccharothrix</taxon>
    </lineage>
</organism>
<reference evidence="1 2" key="1">
    <citation type="submission" date="2023-07" db="EMBL/GenBank/DDBJ databases">
        <title>Sequencing the genomes of 1000 actinobacteria strains.</title>
        <authorList>
            <person name="Klenk H.-P."/>
        </authorList>
    </citation>
    <scope>NUCLEOTIDE SEQUENCE [LARGE SCALE GENOMIC DNA]</scope>
    <source>
        <strain evidence="1 2">DSM 43749</strain>
    </source>
</reference>
<sequence>MAEKYFDPMPGAFRKRRASRSWLSSCSFTARQGLRKIQYRSDLINGCLIGIGLQLHPT</sequence>
<dbReference type="EMBL" id="JAVDSG010000001">
    <property type="protein sequence ID" value="MDR6592508.1"/>
    <property type="molecule type" value="Genomic_DNA"/>
</dbReference>
<name>A0ABU1PPB6_9PSEU</name>
<protein>
    <recommendedName>
        <fullName evidence="3">DDE family transposase</fullName>
    </recommendedName>
</protein>
<comment type="caution">
    <text evidence="1">The sequence shown here is derived from an EMBL/GenBank/DDBJ whole genome shotgun (WGS) entry which is preliminary data.</text>
</comment>
<dbReference type="RefSeq" id="WP_310304097.1">
    <property type="nucleotide sequence ID" value="NZ_BAAAXB010000001.1"/>
</dbReference>